<comment type="caution">
    <text evidence="8">The sequence shown here is derived from an EMBL/GenBank/DDBJ whole genome shotgun (WGS) entry which is preliminary data.</text>
</comment>
<evidence type="ECO:0000256" key="2">
    <source>
        <dbReference type="ARBA" id="ARBA00022679"/>
    </source>
</evidence>
<name>A0A811T744_9EURY</name>
<keyword evidence="2 8" id="KW-0808">Transferase</keyword>
<evidence type="ECO:0000313" key="8">
    <source>
        <dbReference type="EMBL" id="CAD6492121.1"/>
    </source>
</evidence>
<dbReference type="Pfam" id="PF13480">
    <property type="entry name" value="Acetyltransf_6"/>
    <property type="match status" value="1"/>
</dbReference>
<dbReference type="Proteomes" id="UP000639006">
    <property type="component" value="Unassembled WGS sequence"/>
</dbReference>
<dbReference type="GO" id="GO:0071555">
    <property type="term" value="P:cell wall organization"/>
    <property type="evidence" value="ECO:0007669"/>
    <property type="project" value="UniProtKB-KW"/>
</dbReference>
<dbReference type="InterPro" id="IPR003447">
    <property type="entry name" value="FEMABX"/>
</dbReference>
<sequence>MKTQFEVQPLRREDYEEWNKFAKVHKNATIFHTIEWKKVLEETFGYKPAYLVTKNSEGEIVGISPAFSVKTLFGNVIVSQPFFEYGGPIIERGFGEAYKEVLDFYGDKVENERIKYVEIKVLPDGENEHFGKTGFVKQFKAYGFYIDVKGKNFEKDIWLGLYTKKSRVRNSVKKAMKSGVMVVEDDDIDIYYELYIKTIAKLGSPPYPKTLFENIKKYADSSVRFTYAYLKETPIAAMMSFPYNNRDLMVSLVSDENYQECRANDLLYNEQIEYATKNGFEIVDFGRTRPDSPYERYKKKWGATKIDLYSYVYPPSTSEGVNPYKYYLMVSRITKKVPWIFTKTGIGPYLVKKFP</sequence>
<keyword evidence="6" id="KW-0961">Cell wall biogenesis/degradation</keyword>
<evidence type="ECO:0000256" key="5">
    <source>
        <dbReference type="ARBA" id="ARBA00023315"/>
    </source>
</evidence>
<dbReference type="GO" id="GO:0016755">
    <property type="term" value="F:aminoacyltransferase activity"/>
    <property type="evidence" value="ECO:0007669"/>
    <property type="project" value="InterPro"/>
</dbReference>
<reference evidence="8" key="1">
    <citation type="submission" date="2020-10" db="EMBL/GenBank/DDBJ databases">
        <authorList>
            <person name="Hahn C.J."/>
            <person name="Laso-Perez R."/>
            <person name="Vulcano F."/>
            <person name="Vaziourakis K.-M."/>
            <person name="Stokke R."/>
            <person name="Steen I.H."/>
            <person name="Teske A."/>
            <person name="Boetius A."/>
            <person name="Liebeke M."/>
            <person name="Amann R."/>
            <person name="Knittel K."/>
        </authorList>
    </citation>
    <scope>NUCLEOTIDE SEQUENCE</scope>
    <source>
        <strain evidence="8">Gfbio:e3339647-f889-4370-9287-4fb5cb688e4c:AG392M11_GoMArc1</strain>
    </source>
</reference>
<dbReference type="Gene3D" id="3.40.630.30">
    <property type="match status" value="1"/>
</dbReference>
<keyword evidence="3" id="KW-0133">Cell shape</keyword>
<accession>A0A811T744</accession>
<protein>
    <submittedName>
        <fullName evidence="8">Acetyltransferase (GNAT) domain protein</fullName>
    </submittedName>
</protein>
<dbReference type="EMBL" id="CAJHIQ010000009">
    <property type="protein sequence ID" value="CAD6492121.1"/>
    <property type="molecule type" value="Genomic_DNA"/>
</dbReference>
<dbReference type="InterPro" id="IPR038740">
    <property type="entry name" value="BioF2-like_GNAT_dom"/>
</dbReference>
<evidence type="ECO:0000256" key="3">
    <source>
        <dbReference type="ARBA" id="ARBA00022960"/>
    </source>
</evidence>
<evidence type="ECO:0000313" key="9">
    <source>
        <dbReference type="Proteomes" id="UP000639006"/>
    </source>
</evidence>
<gene>
    <name evidence="8" type="ORF">DIAAKJNI_00231</name>
</gene>
<dbReference type="PANTHER" id="PTHR36174:SF1">
    <property type="entry name" value="LIPID II:GLYCINE GLYCYLTRANSFERASE"/>
    <property type="match status" value="1"/>
</dbReference>
<evidence type="ECO:0000259" key="7">
    <source>
        <dbReference type="Pfam" id="PF13480"/>
    </source>
</evidence>
<dbReference type="SUPFAM" id="SSF55729">
    <property type="entry name" value="Acyl-CoA N-acyltransferases (Nat)"/>
    <property type="match status" value="2"/>
</dbReference>
<proteinExistence type="inferred from homology"/>
<dbReference type="InterPro" id="IPR050644">
    <property type="entry name" value="PG_Glycine_Bridge_Synth"/>
</dbReference>
<feature type="domain" description="BioF2-like acetyltransferase" evidence="7">
    <location>
        <begin position="166"/>
        <end position="298"/>
    </location>
</feature>
<dbReference type="PANTHER" id="PTHR36174">
    <property type="entry name" value="LIPID II:GLYCINE GLYCYLTRANSFERASE"/>
    <property type="match status" value="1"/>
</dbReference>
<dbReference type="GO" id="GO:0008360">
    <property type="term" value="P:regulation of cell shape"/>
    <property type="evidence" value="ECO:0007669"/>
    <property type="project" value="UniProtKB-KW"/>
</dbReference>
<evidence type="ECO:0000256" key="1">
    <source>
        <dbReference type="ARBA" id="ARBA00009943"/>
    </source>
</evidence>
<evidence type="ECO:0000256" key="4">
    <source>
        <dbReference type="ARBA" id="ARBA00022984"/>
    </source>
</evidence>
<keyword evidence="4" id="KW-0573">Peptidoglycan synthesis</keyword>
<keyword evidence="5" id="KW-0012">Acyltransferase</keyword>
<comment type="similarity">
    <text evidence="1">Belongs to the FemABX family.</text>
</comment>
<dbReference type="InterPro" id="IPR016181">
    <property type="entry name" value="Acyl_CoA_acyltransferase"/>
</dbReference>
<evidence type="ECO:0000256" key="6">
    <source>
        <dbReference type="ARBA" id="ARBA00023316"/>
    </source>
</evidence>
<dbReference type="PROSITE" id="PS51191">
    <property type="entry name" value="FEMABX"/>
    <property type="match status" value="1"/>
</dbReference>
<dbReference type="AlphaFoldDB" id="A0A811T744"/>
<organism evidence="8 9">
    <name type="scientific">Candidatus Argoarchaeum ethanivorans</name>
    <dbReference type="NCBI Taxonomy" id="2608793"/>
    <lineage>
        <taxon>Archaea</taxon>
        <taxon>Methanobacteriati</taxon>
        <taxon>Methanobacteriota</taxon>
        <taxon>Stenosarchaea group</taxon>
        <taxon>Methanomicrobia</taxon>
        <taxon>Methanosarcinales</taxon>
        <taxon>Methanosarcinales incertae sedis</taxon>
        <taxon>GOM Arc I cluster</taxon>
        <taxon>Candidatus Argoarchaeum</taxon>
    </lineage>
</organism>
<dbReference type="GO" id="GO:0044038">
    <property type="term" value="P:cell wall macromolecule biosynthetic process"/>
    <property type="evidence" value="ECO:0007669"/>
    <property type="project" value="InterPro"/>
</dbReference>